<comment type="caution">
    <text evidence="1">The sequence shown here is derived from an EMBL/GenBank/DDBJ whole genome shotgun (WGS) entry which is preliminary data.</text>
</comment>
<dbReference type="InterPro" id="IPR052343">
    <property type="entry name" value="Retrotransposon-Effector_Assoc"/>
</dbReference>
<reference evidence="1" key="1">
    <citation type="submission" date="2022-04" db="EMBL/GenBank/DDBJ databases">
        <title>Carnegiea gigantea Genome sequencing and assembly v2.</title>
        <authorList>
            <person name="Copetti D."/>
            <person name="Sanderson M.J."/>
            <person name="Burquez A."/>
            <person name="Wojciechowski M.F."/>
        </authorList>
    </citation>
    <scope>NUCLEOTIDE SEQUENCE</scope>
    <source>
        <strain evidence="1">SGP5-SGP5p</strain>
        <tissue evidence="1">Aerial part</tissue>
    </source>
</reference>
<proteinExistence type="predicted"/>
<accession>A0A9Q1JK80</accession>
<keyword evidence="2" id="KW-1185">Reference proteome</keyword>
<sequence>MEKKKGLVVTARTNYLKYGDSDARWFHYHDSMRPKNHINGMLDETNVLCNESEEIDQIMCNYFAGLFSTTSNLDMLEVLDCVEPRVTDAMNDILCRLYSIEEVKIALKSIHPHKGPTPNGMNTFFYQRHWDIVGPDIPTVLAIFNGNTIPPNMNYTFVTLISKKQKPYSIIDSRPISLSNIVSQPAFSSDDTITFFVVHIRIKPELLDKHEKAFVQQINYSKAIVSFNKGISWIPRLQEIIMHMLDDLTNLKVHDWIDFRCGTWRDSMIKEMILPHDAFLYVYLGQLTD</sequence>
<gene>
    <name evidence="1" type="ORF">Cgig2_018529</name>
</gene>
<dbReference type="Proteomes" id="UP001153076">
    <property type="component" value="Unassembled WGS sequence"/>
</dbReference>
<dbReference type="AlphaFoldDB" id="A0A9Q1JK80"/>
<evidence type="ECO:0000313" key="2">
    <source>
        <dbReference type="Proteomes" id="UP001153076"/>
    </source>
</evidence>
<dbReference type="EMBL" id="JAKOGI010001326">
    <property type="protein sequence ID" value="KAJ8426244.1"/>
    <property type="molecule type" value="Genomic_DNA"/>
</dbReference>
<dbReference type="OrthoDB" id="1741569at2759"/>
<protein>
    <submittedName>
        <fullName evidence="1">Uncharacterized protein</fullName>
    </submittedName>
</protein>
<name>A0A9Q1JK80_9CARY</name>
<dbReference type="PANTHER" id="PTHR46890:SF48">
    <property type="entry name" value="RNA-DIRECTED DNA POLYMERASE"/>
    <property type="match status" value="1"/>
</dbReference>
<organism evidence="1 2">
    <name type="scientific">Carnegiea gigantea</name>
    <dbReference type="NCBI Taxonomy" id="171969"/>
    <lineage>
        <taxon>Eukaryota</taxon>
        <taxon>Viridiplantae</taxon>
        <taxon>Streptophyta</taxon>
        <taxon>Embryophyta</taxon>
        <taxon>Tracheophyta</taxon>
        <taxon>Spermatophyta</taxon>
        <taxon>Magnoliopsida</taxon>
        <taxon>eudicotyledons</taxon>
        <taxon>Gunneridae</taxon>
        <taxon>Pentapetalae</taxon>
        <taxon>Caryophyllales</taxon>
        <taxon>Cactineae</taxon>
        <taxon>Cactaceae</taxon>
        <taxon>Cactoideae</taxon>
        <taxon>Echinocereeae</taxon>
        <taxon>Carnegiea</taxon>
    </lineage>
</organism>
<dbReference type="PANTHER" id="PTHR46890">
    <property type="entry name" value="NON-LTR RETROLELEMENT REVERSE TRANSCRIPTASE-LIKE PROTEIN-RELATED"/>
    <property type="match status" value="1"/>
</dbReference>
<evidence type="ECO:0000313" key="1">
    <source>
        <dbReference type="EMBL" id="KAJ8426244.1"/>
    </source>
</evidence>